<name>A0A5R8NA65_9NOCA</name>
<dbReference type="InterPro" id="IPR029068">
    <property type="entry name" value="Glyas_Bleomycin-R_OHBP_Dase"/>
</dbReference>
<sequence>MATMAHDITGFHHVGIVNRDLDTMAARYRSFGFTLSPRSRHLLSERPGAPLTAGCTANMCVLFGDSYIELLGIVDEFAPDPWHTKQMVEQFEGLRILSLDTHDAAATDAWFGAAGLATSGVLELERPVDTEDGPATLRARSVHLDPRTTAEGYIGAAQHLTREYVRQPRYLTHPNGAHGLASILIVAEDAHMDVITQRYRDILGTATETAGPATVLERGGARIEIVPASVVARVLPGETAPAPSYLAALTIRVDDVDHARTFIAGTGIGTRTTESGFFVSGRDACGAGLFFTSAC</sequence>
<dbReference type="PANTHER" id="PTHR40265">
    <property type="entry name" value="BLL2707 PROTEIN"/>
    <property type="match status" value="1"/>
</dbReference>
<gene>
    <name evidence="2" type="ORF">FEK34_28850</name>
</gene>
<dbReference type="Gene3D" id="3.10.180.10">
    <property type="entry name" value="2,3-Dihydroxybiphenyl 1,2-Dioxygenase, domain 1"/>
    <property type="match status" value="1"/>
</dbReference>
<comment type="caution">
    <text evidence="2">The sequence shown here is derived from an EMBL/GenBank/DDBJ whole genome shotgun (WGS) entry which is preliminary data.</text>
</comment>
<evidence type="ECO:0000313" key="3">
    <source>
        <dbReference type="Proteomes" id="UP000306378"/>
    </source>
</evidence>
<dbReference type="AlphaFoldDB" id="A0A5R8NA65"/>
<evidence type="ECO:0000259" key="1">
    <source>
        <dbReference type="Pfam" id="PF13468"/>
    </source>
</evidence>
<dbReference type="SUPFAM" id="SSF54593">
    <property type="entry name" value="Glyoxalase/Bleomycin resistance protein/Dihydroxybiphenyl dioxygenase"/>
    <property type="match status" value="1"/>
</dbReference>
<dbReference type="PANTHER" id="PTHR40265:SF1">
    <property type="entry name" value="GLYOXALASE-LIKE DOMAIN-CONTAINING PROTEIN"/>
    <property type="match status" value="1"/>
</dbReference>
<accession>A0A5R8NA65</accession>
<protein>
    <submittedName>
        <fullName evidence="2">VOC family protein</fullName>
    </submittedName>
</protein>
<dbReference type="Proteomes" id="UP000306378">
    <property type="component" value="Unassembled WGS sequence"/>
</dbReference>
<feature type="domain" description="Glyoxalase-like" evidence="1">
    <location>
        <begin position="11"/>
        <end position="200"/>
    </location>
</feature>
<reference evidence="2 3" key="1">
    <citation type="submission" date="2019-05" db="EMBL/GenBank/DDBJ databases">
        <title>Genomes sequences of two Nocardia cyriacigeorgica environmental isolates, type strains Nocardia asteroides ATCC 19247 and Nocardia cyriacigeorgica DSM 44484.</title>
        <authorList>
            <person name="Vautrin F."/>
            <person name="Bergeron E."/>
            <person name="Dubost A."/>
            <person name="Abrouk D."/>
            <person name="Rodriguez Nava V."/>
            <person name="Pujic P."/>
        </authorList>
    </citation>
    <scope>NUCLEOTIDE SEQUENCE [LARGE SCALE GENOMIC DNA]</scope>
    <source>
        <strain evidence="2 3">EML 446</strain>
    </source>
</reference>
<organism evidence="2 3">
    <name type="scientific">Nocardia cyriacigeorgica</name>
    <dbReference type="NCBI Taxonomy" id="135487"/>
    <lineage>
        <taxon>Bacteria</taxon>
        <taxon>Bacillati</taxon>
        <taxon>Actinomycetota</taxon>
        <taxon>Actinomycetes</taxon>
        <taxon>Mycobacteriales</taxon>
        <taxon>Nocardiaceae</taxon>
        <taxon>Nocardia</taxon>
    </lineage>
</organism>
<proteinExistence type="predicted"/>
<dbReference type="InterPro" id="IPR025870">
    <property type="entry name" value="Glyoxalase-like_dom"/>
</dbReference>
<dbReference type="EMBL" id="VBUT01000016">
    <property type="protein sequence ID" value="TLF72548.1"/>
    <property type="molecule type" value="Genomic_DNA"/>
</dbReference>
<evidence type="ECO:0000313" key="2">
    <source>
        <dbReference type="EMBL" id="TLF72548.1"/>
    </source>
</evidence>
<dbReference type="Pfam" id="PF13468">
    <property type="entry name" value="Glyoxalase_3"/>
    <property type="match status" value="1"/>
</dbReference>